<proteinExistence type="predicted"/>
<evidence type="ECO:0008006" key="5">
    <source>
        <dbReference type="Google" id="ProtNLM"/>
    </source>
</evidence>
<feature type="signal peptide" evidence="2">
    <location>
        <begin position="1"/>
        <end position="28"/>
    </location>
</feature>
<dbReference type="KEGG" id="spun:BFF78_18135"/>
<evidence type="ECO:0000313" key="3">
    <source>
        <dbReference type="EMBL" id="AOR32727.1"/>
    </source>
</evidence>
<dbReference type="AlphaFoldDB" id="A0A1D7YAS7"/>
<gene>
    <name evidence="3" type="ORF">BFF78_18135</name>
</gene>
<name>A0A1D7YAS7_9ACTN</name>
<evidence type="ECO:0000256" key="2">
    <source>
        <dbReference type="SAM" id="SignalP"/>
    </source>
</evidence>
<keyword evidence="2" id="KW-0732">Signal</keyword>
<sequence length="359" mass="39012">MKSPALAQRLTSTAVVTLMVWSGGTAYADGPTGDTTTHKPSGPAGGANDKNIYASATYSHIKVRQVSGPTGGKRGGLSSVDVNWKPPACWYEPVFTGEELKAFVDRTDGAGDVGIHQSWFGKGLWTDHYRDGKPEKNFDDTWSPAPGYKNYNIGKKGYFWRSVAPDDQDPASWDCGRIMFWQDADVVPEVPHAPTPKMLAEYAYNQVKVPDTEIELKPATKSTVNVPTWVWLDKGRFQPITVRAELPRTNLWAETTAKPVALHLAPGTEDATTLPASGDCTINDDGSIGTPYTDGDGDKTPPCGIKYLRATNGTPFQLKASITWQITWKGTGDSGGPLPDGTFETTQDMNVQEIQSVNR</sequence>
<dbReference type="EMBL" id="CP017248">
    <property type="protein sequence ID" value="AOR32727.1"/>
    <property type="molecule type" value="Genomic_DNA"/>
</dbReference>
<evidence type="ECO:0000256" key="1">
    <source>
        <dbReference type="SAM" id="MobiDB-lite"/>
    </source>
</evidence>
<organism evidence="3 4">
    <name type="scientific">Streptomyces fodineus</name>
    <dbReference type="NCBI Taxonomy" id="1904616"/>
    <lineage>
        <taxon>Bacteria</taxon>
        <taxon>Bacillati</taxon>
        <taxon>Actinomycetota</taxon>
        <taxon>Actinomycetes</taxon>
        <taxon>Kitasatosporales</taxon>
        <taxon>Streptomycetaceae</taxon>
        <taxon>Streptomyces</taxon>
    </lineage>
</organism>
<feature type="chain" id="PRO_5009102750" description="Secreted protein" evidence="2">
    <location>
        <begin position="29"/>
        <end position="359"/>
    </location>
</feature>
<reference evidence="4" key="1">
    <citation type="submission" date="2016-09" db="EMBL/GenBank/DDBJ databases">
        <title>Streptomyces puniciscabiei strain:TW1S1 Genome sequencing and assembly.</title>
        <authorList>
            <person name="Kim M.-K."/>
            <person name="Kim S.B."/>
        </authorList>
    </citation>
    <scope>NUCLEOTIDE SEQUENCE [LARGE SCALE GENOMIC DNA]</scope>
    <source>
        <strain evidence="4">TW1S1</strain>
    </source>
</reference>
<accession>A0A1D7YAS7</accession>
<protein>
    <recommendedName>
        <fullName evidence="5">Secreted protein</fullName>
    </recommendedName>
</protein>
<keyword evidence="4" id="KW-1185">Reference proteome</keyword>
<dbReference type="Proteomes" id="UP000094960">
    <property type="component" value="Chromosome"/>
</dbReference>
<evidence type="ECO:0000313" key="4">
    <source>
        <dbReference type="Proteomes" id="UP000094960"/>
    </source>
</evidence>
<feature type="region of interest" description="Disordered" evidence="1">
    <location>
        <begin position="29"/>
        <end position="48"/>
    </location>
</feature>